<feature type="compositionally biased region" description="Basic and acidic residues" evidence="1">
    <location>
        <begin position="103"/>
        <end position="119"/>
    </location>
</feature>
<dbReference type="AlphaFoldDB" id="G5CA93"/>
<feature type="region of interest" description="Disordered" evidence="1">
    <location>
        <begin position="22"/>
        <end position="119"/>
    </location>
</feature>
<sequence length="230" mass="24323">MTPPRLGWPKWFRVWACAPPAQGLRRRKCQTPKPPPPPRGTRLSTGSFRRVPACLHPGAAWARARPSEPEVSAAQEGSGARSAAGPQSAGLRTDTPRGQLRPDAPRARRPRREEEERCEVALGREVARGDARNSCSGGAACAPGGHTSLRSPLGNLPGLLPSHLTPPTLSLPATALPPGPCSHIVRCGCQLGVRRKRRKGNVRRWASGVPSFGGALLPHAADSELGIGSS</sequence>
<evidence type="ECO:0000313" key="2">
    <source>
        <dbReference type="EMBL" id="EHB18454.1"/>
    </source>
</evidence>
<proteinExistence type="predicted"/>
<organism evidence="2 3">
    <name type="scientific">Heterocephalus glaber</name>
    <name type="common">Naked mole rat</name>
    <dbReference type="NCBI Taxonomy" id="10181"/>
    <lineage>
        <taxon>Eukaryota</taxon>
        <taxon>Metazoa</taxon>
        <taxon>Chordata</taxon>
        <taxon>Craniata</taxon>
        <taxon>Vertebrata</taxon>
        <taxon>Euteleostomi</taxon>
        <taxon>Mammalia</taxon>
        <taxon>Eutheria</taxon>
        <taxon>Euarchontoglires</taxon>
        <taxon>Glires</taxon>
        <taxon>Rodentia</taxon>
        <taxon>Hystricomorpha</taxon>
        <taxon>Bathyergidae</taxon>
        <taxon>Heterocephalus</taxon>
    </lineage>
</organism>
<accession>G5CA93</accession>
<evidence type="ECO:0000313" key="3">
    <source>
        <dbReference type="Proteomes" id="UP000006813"/>
    </source>
</evidence>
<evidence type="ECO:0000256" key="1">
    <source>
        <dbReference type="SAM" id="MobiDB-lite"/>
    </source>
</evidence>
<dbReference type="Proteomes" id="UP000006813">
    <property type="component" value="Unassembled WGS sequence"/>
</dbReference>
<dbReference type="EMBL" id="JH174165">
    <property type="protein sequence ID" value="EHB18454.1"/>
    <property type="molecule type" value="Genomic_DNA"/>
</dbReference>
<dbReference type="InParanoid" id="G5CA93"/>
<gene>
    <name evidence="2" type="ORF">GW7_08818</name>
</gene>
<protein>
    <submittedName>
        <fullName evidence="2">Uncharacterized protein</fullName>
    </submittedName>
</protein>
<reference evidence="2 3" key="1">
    <citation type="journal article" date="2011" name="Nature">
        <title>Genome sequencing reveals insights into physiology and longevity of the naked mole rat.</title>
        <authorList>
            <person name="Kim E.B."/>
            <person name="Fang X."/>
            <person name="Fushan A.A."/>
            <person name="Huang Z."/>
            <person name="Lobanov A.V."/>
            <person name="Han L."/>
            <person name="Marino S.M."/>
            <person name="Sun X."/>
            <person name="Turanov A.A."/>
            <person name="Yang P."/>
            <person name="Yim S.H."/>
            <person name="Zhao X."/>
            <person name="Kasaikina M.V."/>
            <person name="Stoletzki N."/>
            <person name="Peng C."/>
            <person name="Polak P."/>
            <person name="Xiong Z."/>
            <person name="Kiezun A."/>
            <person name="Zhu Y."/>
            <person name="Chen Y."/>
            <person name="Kryukov G.V."/>
            <person name="Zhang Q."/>
            <person name="Peshkin L."/>
            <person name="Yang L."/>
            <person name="Bronson R.T."/>
            <person name="Buffenstein R."/>
            <person name="Wang B."/>
            <person name="Han C."/>
            <person name="Li Q."/>
            <person name="Chen L."/>
            <person name="Zhao W."/>
            <person name="Sunyaev S.R."/>
            <person name="Park T.J."/>
            <person name="Zhang G."/>
            <person name="Wang J."/>
            <person name="Gladyshev V.N."/>
        </authorList>
    </citation>
    <scope>NUCLEOTIDE SEQUENCE [LARGE SCALE GENOMIC DNA]</scope>
</reference>
<name>G5CA93_HETGA</name>